<proteinExistence type="predicted"/>
<reference evidence="1" key="1">
    <citation type="submission" date="2014-09" db="EMBL/GenBank/DDBJ databases">
        <authorList>
            <person name="Magalhaes I.L.F."/>
            <person name="Oliveira U."/>
            <person name="Santos F.R."/>
            <person name="Vidigal T.H.D.A."/>
            <person name="Brescovit A.D."/>
            <person name="Santos A.J."/>
        </authorList>
    </citation>
    <scope>NUCLEOTIDE SEQUENCE</scope>
    <source>
        <tissue evidence="1">Shoot tissue taken approximately 20 cm above the soil surface</tissue>
    </source>
</reference>
<protein>
    <submittedName>
        <fullName evidence="1">Uncharacterized protein</fullName>
    </submittedName>
</protein>
<accession>A0A0A9C501</accession>
<evidence type="ECO:0000313" key="1">
    <source>
        <dbReference type="EMBL" id="JAD70606.1"/>
    </source>
</evidence>
<reference evidence="1" key="2">
    <citation type="journal article" date="2015" name="Data Brief">
        <title>Shoot transcriptome of the giant reed, Arundo donax.</title>
        <authorList>
            <person name="Barrero R.A."/>
            <person name="Guerrero F.D."/>
            <person name="Moolhuijzen P."/>
            <person name="Goolsby J.A."/>
            <person name="Tidwell J."/>
            <person name="Bellgard S.E."/>
            <person name="Bellgard M.I."/>
        </authorList>
    </citation>
    <scope>NUCLEOTIDE SEQUENCE</scope>
    <source>
        <tissue evidence="1">Shoot tissue taken approximately 20 cm above the soil surface</tissue>
    </source>
</reference>
<dbReference type="AlphaFoldDB" id="A0A0A9C501"/>
<dbReference type="EMBL" id="GBRH01227289">
    <property type="protein sequence ID" value="JAD70606.1"/>
    <property type="molecule type" value="Transcribed_RNA"/>
</dbReference>
<name>A0A0A9C501_ARUDO</name>
<sequence length="32" mass="3761">MKSMSVDVQTQCVTRHLILPSSLLRHILRCFF</sequence>
<organism evidence="1">
    <name type="scientific">Arundo donax</name>
    <name type="common">Giant reed</name>
    <name type="synonym">Donax arundinaceus</name>
    <dbReference type="NCBI Taxonomy" id="35708"/>
    <lineage>
        <taxon>Eukaryota</taxon>
        <taxon>Viridiplantae</taxon>
        <taxon>Streptophyta</taxon>
        <taxon>Embryophyta</taxon>
        <taxon>Tracheophyta</taxon>
        <taxon>Spermatophyta</taxon>
        <taxon>Magnoliopsida</taxon>
        <taxon>Liliopsida</taxon>
        <taxon>Poales</taxon>
        <taxon>Poaceae</taxon>
        <taxon>PACMAD clade</taxon>
        <taxon>Arundinoideae</taxon>
        <taxon>Arundineae</taxon>
        <taxon>Arundo</taxon>
    </lineage>
</organism>